<sequence>MKDREYKDAWQELKEELMKQLDIESERLKRAEKGLEDNVYNSYIIGKISGQRVELINVLLTMTSLDNTNEFSNLLSDLEDE</sequence>
<proteinExistence type="predicted"/>
<evidence type="ECO:0000256" key="1">
    <source>
        <dbReference type="SAM" id="Coils"/>
    </source>
</evidence>
<comment type="caution">
    <text evidence="2">The sequence shown here is derived from an EMBL/GenBank/DDBJ whole genome shotgun (WGS) entry which is preliminary data.</text>
</comment>
<dbReference type="AlphaFoldDB" id="A0A5R9B7U0"/>
<evidence type="ECO:0000313" key="3">
    <source>
        <dbReference type="Proteomes" id="UP000307747"/>
    </source>
</evidence>
<dbReference type="OrthoDB" id="2413380at2"/>
<dbReference type="RefSeq" id="WP_122063373.1">
    <property type="nucleotide sequence ID" value="NZ_VBTJ01000001.1"/>
</dbReference>
<reference evidence="2 3" key="1">
    <citation type="submission" date="2019-05" db="EMBL/GenBank/DDBJ databases">
        <title>The metagenome of a microbial culture collection derived from dairy environment covers the genomic content of the human microbiome.</title>
        <authorList>
            <person name="Roder T."/>
            <person name="Wuthrich D."/>
            <person name="Sattari Z."/>
            <person name="Von Ah U."/>
            <person name="Bar C."/>
            <person name="Ronchi F."/>
            <person name="Macpherson A.J."/>
            <person name="Ganal-Vonarburg S.C."/>
            <person name="Bruggmann R."/>
            <person name="Vergeres G."/>
        </authorList>
    </citation>
    <scope>NUCLEOTIDE SEQUENCE [LARGE SCALE GENOMIC DNA]</scope>
    <source>
        <strain evidence="2 3">FAM 20833</strain>
    </source>
</reference>
<feature type="coiled-coil region" evidence="1">
    <location>
        <begin position="7"/>
        <end position="38"/>
    </location>
</feature>
<gene>
    <name evidence="2" type="ORF">FEZ53_06440</name>
</gene>
<dbReference type="Proteomes" id="UP000307747">
    <property type="component" value="Unassembled WGS sequence"/>
</dbReference>
<keyword evidence="1" id="KW-0175">Coiled coil</keyword>
<accession>A0A5R9B7U0</accession>
<organism evidence="2 3">
    <name type="scientific">Staphylococcus xylosus</name>
    <dbReference type="NCBI Taxonomy" id="1288"/>
    <lineage>
        <taxon>Bacteria</taxon>
        <taxon>Bacillati</taxon>
        <taxon>Bacillota</taxon>
        <taxon>Bacilli</taxon>
        <taxon>Bacillales</taxon>
        <taxon>Staphylococcaceae</taxon>
        <taxon>Staphylococcus</taxon>
    </lineage>
</organism>
<name>A0A5R9B7U0_STAXY</name>
<protein>
    <submittedName>
        <fullName evidence="2">Uncharacterized protein</fullName>
    </submittedName>
</protein>
<evidence type="ECO:0000313" key="2">
    <source>
        <dbReference type="EMBL" id="TLP91922.1"/>
    </source>
</evidence>
<dbReference type="EMBL" id="VBTJ01000001">
    <property type="protein sequence ID" value="TLP91922.1"/>
    <property type="molecule type" value="Genomic_DNA"/>
</dbReference>